<dbReference type="OrthoDB" id="6287635at2759"/>
<dbReference type="GO" id="GO:0035172">
    <property type="term" value="P:hemocyte proliferation"/>
    <property type="evidence" value="ECO:0007669"/>
    <property type="project" value="EnsemblMetazoa"/>
</dbReference>
<dbReference type="STRING" id="7234.B4H4M8"/>
<keyword evidence="3" id="KW-1185">Reference proteome</keyword>
<evidence type="ECO:0000313" key="2">
    <source>
        <dbReference type="EMBL" id="EDW32640.1"/>
    </source>
</evidence>
<accession>B4H4M8</accession>
<dbReference type="KEGG" id="dpe:6600671"/>
<dbReference type="SMART" id="SM00667">
    <property type="entry name" value="LisH"/>
    <property type="match status" value="1"/>
</dbReference>
<dbReference type="InterPro" id="IPR006594">
    <property type="entry name" value="LisH"/>
</dbReference>
<gene>
    <name evidence="2" type="primary">Dper\GL18282</name>
    <name evidence="2" type="ORF">Dper_GL18282</name>
</gene>
<dbReference type="EMBL" id="CH479209">
    <property type="protein sequence ID" value="EDW32640.1"/>
    <property type="molecule type" value="Genomic_DNA"/>
</dbReference>
<dbReference type="GO" id="GO:0140167">
    <property type="term" value="P:histone locus body assembly"/>
    <property type="evidence" value="ECO:0007669"/>
    <property type="project" value="EnsemblMetazoa"/>
</dbReference>
<feature type="compositionally biased region" description="Polar residues" evidence="1">
    <location>
        <begin position="136"/>
        <end position="148"/>
    </location>
</feature>
<dbReference type="GO" id="GO:0140693">
    <property type="term" value="F:molecular condensate scaffold activity"/>
    <property type="evidence" value="ECO:0007669"/>
    <property type="project" value="EnsemblMetazoa"/>
</dbReference>
<proteinExistence type="predicted"/>
<organism evidence="3">
    <name type="scientific">Drosophila persimilis</name>
    <name type="common">Fruit fly</name>
    <dbReference type="NCBI Taxonomy" id="7234"/>
    <lineage>
        <taxon>Eukaryota</taxon>
        <taxon>Metazoa</taxon>
        <taxon>Ecdysozoa</taxon>
        <taxon>Arthropoda</taxon>
        <taxon>Hexapoda</taxon>
        <taxon>Insecta</taxon>
        <taxon>Pterygota</taxon>
        <taxon>Neoptera</taxon>
        <taxon>Endopterygota</taxon>
        <taxon>Diptera</taxon>
        <taxon>Brachycera</taxon>
        <taxon>Muscomorpha</taxon>
        <taxon>Ephydroidea</taxon>
        <taxon>Drosophilidae</taxon>
        <taxon>Drosophila</taxon>
        <taxon>Sophophora</taxon>
    </lineage>
</organism>
<evidence type="ECO:0000313" key="3">
    <source>
        <dbReference type="Proteomes" id="UP000008744"/>
    </source>
</evidence>
<sequence>MESIVLHSDVARLVLGYLVNQDLKKAAHTLCRTSPHLRQECVALKRGLQTHNFLNGGLEDIICEHVKITGLVAQALQKLPLELRHQLQQLKLSERVFELMNMDRNSNTSKPAAAAAAGATTSTPSRAHRKRRRIRTQSPVGFSPSPTLSKRPRLLPPYICCSLNRDKSHISGFLASHVGRR</sequence>
<dbReference type="PROSITE" id="PS50896">
    <property type="entry name" value="LISH"/>
    <property type="match status" value="1"/>
</dbReference>
<evidence type="ECO:0000256" key="1">
    <source>
        <dbReference type="SAM" id="MobiDB-lite"/>
    </source>
</evidence>
<dbReference type="HOGENOM" id="CLU_1490550_0_0_1"/>
<feature type="region of interest" description="Disordered" evidence="1">
    <location>
        <begin position="105"/>
        <end position="149"/>
    </location>
</feature>
<reference evidence="2 3" key="1">
    <citation type="journal article" date="2007" name="Nature">
        <title>Evolution of genes and genomes on the Drosophila phylogeny.</title>
        <authorList>
            <consortium name="Drosophila 12 Genomes Consortium"/>
            <person name="Clark A.G."/>
            <person name="Eisen M.B."/>
            <person name="Smith D.R."/>
            <person name="Bergman C.M."/>
            <person name="Oliver B."/>
            <person name="Markow T.A."/>
            <person name="Kaufman T.C."/>
            <person name="Kellis M."/>
            <person name="Gelbart W."/>
            <person name="Iyer V.N."/>
            <person name="Pollard D.A."/>
            <person name="Sackton T.B."/>
            <person name="Larracuente A.M."/>
            <person name="Singh N.D."/>
            <person name="Abad J.P."/>
            <person name="Abt D.N."/>
            <person name="Adryan B."/>
            <person name="Aguade M."/>
            <person name="Akashi H."/>
            <person name="Anderson W.W."/>
            <person name="Aquadro C.F."/>
            <person name="Ardell D.H."/>
            <person name="Arguello R."/>
            <person name="Artieri C.G."/>
            <person name="Barbash D.A."/>
            <person name="Barker D."/>
            <person name="Barsanti P."/>
            <person name="Batterham P."/>
            <person name="Batzoglou S."/>
            <person name="Begun D."/>
            <person name="Bhutkar A."/>
            <person name="Blanco E."/>
            <person name="Bosak S.A."/>
            <person name="Bradley R.K."/>
            <person name="Brand A.D."/>
            <person name="Brent M.R."/>
            <person name="Brooks A.N."/>
            <person name="Brown R.H."/>
            <person name="Butlin R.K."/>
            <person name="Caggese C."/>
            <person name="Calvi B.R."/>
            <person name="Bernardo de Carvalho A."/>
            <person name="Caspi A."/>
            <person name="Castrezana S."/>
            <person name="Celniker S.E."/>
            <person name="Chang J.L."/>
            <person name="Chapple C."/>
            <person name="Chatterji S."/>
            <person name="Chinwalla A."/>
            <person name="Civetta A."/>
            <person name="Clifton S.W."/>
            <person name="Comeron J.M."/>
            <person name="Costello J.C."/>
            <person name="Coyne J.A."/>
            <person name="Daub J."/>
            <person name="David R.G."/>
            <person name="Delcher A.L."/>
            <person name="Delehaunty K."/>
            <person name="Do C.B."/>
            <person name="Ebling H."/>
            <person name="Edwards K."/>
            <person name="Eickbush T."/>
            <person name="Evans J.D."/>
            <person name="Filipski A."/>
            <person name="Findeiss S."/>
            <person name="Freyhult E."/>
            <person name="Fulton L."/>
            <person name="Fulton R."/>
            <person name="Garcia A.C."/>
            <person name="Gardiner A."/>
            <person name="Garfield D.A."/>
            <person name="Garvin B.E."/>
            <person name="Gibson G."/>
            <person name="Gilbert D."/>
            <person name="Gnerre S."/>
            <person name="Godfrey J."/>
            <person name="Good R."/>
            <person name="Gotea V."/>
            <person name="Gravely B."/>
            <person name="Greenberg A.J."/>
            <person name="Griffiths-Jones S."/>
            <person name="Gross S."/>
            <person name="Guigo R."/>
            <person name="Gustafson E.A."/>
            <person name="Haerty W."/>
            <person name="Hahn M.W."/>
            <person name="Halligan D.L."/>
            <person name="Halpern A.L."/>
            <person name="Halter G.M."/>
            <person name="Han M.V."/>
            <person name="Heger A."/>
            <person name="Hillier L."/>
            <person name="Hinrichs A.S."/>
            <person name="Holmes I."/>
            <person name="Hoskins R.A."/>
            <person name="Hubisz M.J."/>
            <person name="Hultmark D."/>
            <person name="Huntley M.A."/>
            <person name="Jaffe D.B."/>
            <person name="Jagadeeshan S."/>
            <person name="Jeck W.R."/>
            <person name="Johnson J."/>
            <person name="Jones C.D."/>
            <person name="Jordan W.C."/>
            <person name="Karpen G.H."/>
            <person name="Kataoka E."/>
            <person name="Keightley P.D."/>
            <person name="Kheradpour P."/>
            <person name="Kirkness E.F."/>
            <person name="Koerich L.B."/>
            <person name="Kristiansen K."/>
            <person name="Kudrna D."/>
            <person name="Kulathinal R.J."/>
            <person name="Kumar S."/>
            <person name="Kwok R."/>
            <person name="Lander E."/>
            <person name="Langley C.H."/>
            <person name="Lapoint R."/>
            <person name="Lazzaro B.P."/>
            <person name="Lee S.J."/>
            <person name="Levesque L."/>
            <person name="Li R."/>
            <person name="Lin C.F."/>
            <person name="Lin M.F."/>
            <person name="Lindblad-Toh K."/>
            <person name="Llopart A."/>
            <person name="Long M."/>
            <person name="Low L."/>
            <person name="Lozovsky E."/>
            <person name="Lu J."/>
            <person name="Luo M."/>
            <person name="Machado C.A."/>
            <person name="Makalowski W."/>
            <person name="Marzo M."/>
            <person name="Matsuda M."/>
            <person name="Matzkin L."/>
            <person name="McAllister B."/>
            <person name="McBride C.S."/>
            <person name="McKernan B."/>
            <person name="McKernan K."/>
            <person name="Mendez-Lago M."/>
            <person name="Minx P."/>
            <person name="Mollenhauer M.U."/>
            <person name="Montooth K."/>
            <person name="Mount S.M."/>
            <person name="Mu X."/>
            <person name="Myers E."/>
            <person name="Negre B."/>
            <person name="Newfeld S."/>
            <person name="Nielsen R."/>
            <person name="Noor M.A."/>
            <person name="O'Grady P."/>
            <person name="Pachter L."/>
            <person name="Papaceit M."/>
            <person name="Parisi M.J."/>
            <person name="Parisi M."/>
            <person name="Parts L."/>
            <person name="Pedersen J.S."/>
            <person name="Pesole G."/>
            <person name="Phillippy A.M."/>
            <person name="Ponting C.P."/>
            <person name="Pop M."/>
            <person name="Porcelli D."/>
            <person name="Powell J.R."/>
            <person name="Prohaska S."/>
            <person name="Pruitt K."/>
            <person name="Puig M."/>
            <person name="Quesneville H."/>
            <person name="Ram K.R."/>
            <person name="Rand D."/>
            <person name="Rasmussen M.D."/>
            <person name="Reed L.K."/>
            <person name="Reenan R."/>
            <person name="Reily A."/>
            <person name="Remington K.A."/>
            <person name="Rieger T.T."/>
            <person name="Ritchie M.G."/>
            <person name="Robin C."/>
            <person name="Rogers Y.H."/>
            <person name="Rohde C."/>
            <person name="Rozas J."/>
            <person name="Rubenfield M.J."/>
            <person name="Ruiz A."/>
            <person name="Russo S."/>
            <person name="Salzberg S.L."/>
            <person name="Sanchez-Gracia A."/>
            <person name="Saranga D.J."/>
            <person name="Sato H."/>
            <person name="Schaeffer S.W."/>
            <person name="Schatz M.C."/>
            <person name="Schlenke T."/>
            <person name="Schwartz R."/>
            <person name="Segarra C."/>
            <person name="Singh R.S."/>
            <person name="Sirot L."/>
            <person name="Sirota M."/>
            <person name="Sisneros N.B."/>
            <person name="Smith C.D."/>
            <person name="Smith T.F."/>
            <person name="Spieth J."/>
            <person name="Stage D.E."/>
            <person name="Stark A."/>
            <person name="Stephan W."/>
            <person name="Strausberg R.L."/>
            <person name="Strempel S."/>
            <person name="Sturgill D."/>
            <person name="Sutton G."/>
            <person name="Sutton G.G."/>
            <person name="Tao W."/>
            <person name="Teichmann S."/>
            <person name="Tobari Y.N."/>
            <person name="Tomimura Y."/>
            <person name="Tsolas J.M."/>
            <person name="Valente V.L."/>
            <person name="Venter E."/>
            <person name="Venter J.C."/>
            <person name="Vicario S."/>
            <person name="Vieira F.G."/>
            <person name="Vilella A.J."/>
            <person name="Villasante A."/>
            <person name="Walenz B."/>
            <person name="Wang J."/>
            <person name="Wasserman M."/>
            <person name="Watts T."/>
            <person name="Wilson D."/>
            <person name="Wilson R.K."/>
            <person name="Wing R.A."/>
            <person name="Wolfner M.F."/>
            <person name="Wong A."/>
            <person name="Wong G.K."/>
            <person name="Wu C.I."/>
            <person name="Wu G."/>
            <person name="Yamamoto D."/>
            <person name="Yang H.P."/>
            <person name="Yang S.P."/>
            <person name="Yorke J.A."/>
            <person name="Yoshida K."/>
            <person name="Zdobnov E."/>
            <person name="Zhang P."/>
            <person name="Zhang Y."/>
            <person name="Zimin A.V."/>
            <person name="Baldwin J."/>
            <person name="Abdouelleil A."/>
            <person name="Abdulkadir J."/>
            <person name="Abebe A."/>
            <person name="Abera B."/>
            <person name="Abreu J."/>
            <person name="Acer S.C."/>
            <person name="Aftuck L."/>
            <person name="Alexander A."/>
            <person name="An P."/>
            <person name="Anderson E."/>
            <person name="Anderson S."/>
            <person name="Arachi H."/>
            <person name="Azer M."/>
            <person name="Bachantsang P."/>
            <person name="Barry A."/>
            <person name="Bayul T."/>
            <person name="Berlin A."/>
            <person name="Bessette D."/>
            <person name="Bloom T."/>
            <person name="Blye J."/>
            <person name="Boguslavskiy L."/>
            <person name="Bonnet C."/>
            <person name="Boukhgalter B."/>
            <person name="Bourzgui I."/>
            <person name="Brown A."/>
            <person name="Cahill P."/>
            <person name="Channer S."/>
            <person name="Cheshatsang Y."/>
            <person name="Chuda L."/>
            <person name="Citroen M."/>
            <person name="Collymore A."/>
            <person name="Cooke P."/>
            <person name="Costello M."/>
            <person name="D'Aco K."/>
            <person name="Daza R."/>
            <person name="De Haan G."/>
            <person name="DeGray S."/>
            <person name="DeMaso C."/>
            <person name="Dhargay N."/>
            <person name="Dooley K."/>
            <person name="Dooley E."/>
            <person name="Doricent M."/>
            <person name="Dorje P."/>
            <person name="Dorjee K."/>
            <person name="Dupes A."/>
            <person name="Elong R."/>
            <person name="Falk J."/>
            <person name="Farina A."/>
            <person name="Faro S."/>
            <person name="Ferguson D."/>
            <person name="Fisher S."/>
            <person name="Foley C.D."/>
            <person name="Franke A."/>
            <person name="Friedrich D."/>
            <person name="Gadbois L."/>
            <person name="Gearin G."/>
            <person name="Gearin C.R."/>
            <person name="Giannoukos G."/>
            <person name="Goode T."/>
            <person name="Graham J."/>
            <person name="Grandbois E."/>
            <person name="Grewal S."/>
            <person name="Gyaltsen K."/>
            <person name="Hafez N."/>
            <person name="Hagos B."/>
            <person name="Hall J."/>
            <person name="Henson C."/>
            <person name="Hollinger A."/>
            <person name="Honan T."/>
            <person name="Huard M.D."/>
            <person name="Hughes L."/>
            <person name="Hurhula B."/>
            <person name="Husby M.E."/>
            <person name="Kamat A."/>
            <person name="Kanga B."/>
            <person name="Kashin S."/>
            <person name="Khazanovich D."/>
            <person name="Kisner P."/>
            <person name="Lance K."/>
            <person name="Lara M."/>
            <person name="Lee W."/>
            <person name="Lennon N."/>
            <person name="Letendre F."/>
            <person name="LeVine R."/>
            <person name="Lipovsky A."/>
            <person name="Liu X."/>
            <person name="Liu J."/>
            <person name="Liu S."/>
            <person name="Lokyitsang T."/>
            <person name="Lokyitsang Y."/>
            <person name="Lubonja R."/>
            <person name="Lui A."/>
            <person name="MacDonald P."/>
            <person name="Magnisalis V."/>
            <person name="Maru K."/>
            <person name="Matthews C."/>
            <person name="McCusker W."/>
            <person name="McDonough S."/>
            <person name="Mehta T."/>
            <person name="Meldrim J."/>
            <person name="Meneus L."/>
            <person name="Mihai O."/>
            <person name="Mihalev A."/>
            <person name="Mihova T."/>
            <person name="Mittelman R."/>
            <person name="Mlenga V."/>
            <person name="Montmayeur A."/>
            <person name="Mulrain L."/>
            <person name="Navidi A."/>
            <person name="Naylor J."/>
            <person name="Negash T."/>
            <person name="Nguyen T."/>
            <person name="Nguyen N."/>
            <person name="Nicol R."/>
            <person name="Norbu C."/>
            <person name="Norbu N."/>
            <person name="Novod N."/>
            <person name="O'Neill B."/>
            <person name="Osman S."/>
            <person name="Markiewicz E."/>
            <person name="Oyono O.L."/>
            <person name="Patti C."/>
            <person name="Phunkhang P."/>
            <person name="Pierre F."/>
            <person name="Priest M."/>
            <person name="Raghuraman S."/>
            <person name="Rege F."/>
            <person name="Reyes R."/>
            <person name="Rise C."/>
            <person name="Rogov P."/>
            <person name="Ross K."/>
            <person name="Ryan E."/>
            <person name="Settipalli S."/>
            <person name="Shea T."/>
            <person name="Sherpa N."/>
            <person name="Shi L."/>
            <person name="Shih D."/>
            <person name="Sparrow T."/>
            <person name="Spaulding J."/>
            <person name="Stalker J."/>
            <person name="Stange-Thomann N."/>
            <person name="Stavropoulos S."/>
            <person name="Stone C."/>
            <person name="Strader C."/>
            <person name="Tesfaye S."/>
            <person name="Thomson T."/>
            <person name="Thoulutsang Y."/>
            <person name="Thoulutsang D."/>
            <person name="Topham K."/>
            <person name="Topping I."/>
            <person name="Tsamla T."/>
            <person name="Vassiliev H."/>
            <person name="Vo A."/>
            <person name="Wangchuk T."/>
            <person name="Wangdi T."/>
            <person name="Weiand M."/>
            <person name="Wilkinson J."/>
            <person name="Wilson A."/>
            <person name="Yadav S."/>
            <person name="Young G."/>
            <person name="Yu Q."/>
            <person name="Zembek L."/>
            <person name="Zhong D."/>
            <person name="Zimmer A."/>
            <person name="Zwirko Z."/>
            <person name="Jaffe D.B."/>
            <person name="Alvarez P."/>
            <person name="Brockman W."/>
            <person name="Butler J."/>
            <person name="Chin C."/>
            <person name="Gnerre S."/>
            <person name="Grabherr M."/>
            <person name="Kleber M."/>
            <person name="Mauceli E."/>
            <person name="MacCallum I."/>
        </authorList>
    </citation>
    <scope>NUCLEOTIDE SEQUENCE [LARGE SCALE GENOMIC DNA]</scope>
    <source>
        <strain evidence="3">MSH-3 / Tucson 14011-0111.49</strain>
    </source>
</reference>
<feature type="compositionally biased region" description="Basic residues" evidence="1">
    <location>
        <begin position="126"/>
        <end position="135"/>
    </location>
</feature>
<dbReference type="AlphaFoldDB" id="B4H4M8"/>
<dbReference type="GO" id="GO:0035363">
    <property type="term" value="C:histone locus body"/>
    <property type="evidence" value="ECO:0007669"/>
    <property type="project" value="EnsemblMetazoa"/>
</dbReference>
<dbReference type="GO" id="GO:0042386">
    <property type="term" value="P:hemocyte differentiation"/>
    <property type="evidence" value="ECO:0007669"/>
    <property type="project" value="EnsemblMetazoa"/>
</dbReference>
<feature type="compositionally biased region" description="Low complexity" evidence="1">
    <location>
        <begin position="106"/>
        <end position="125"/>
    </location>
</feature>
<protein>
    <submittedName>
        <fullName evidence="2">GL18282</fullName>
    </submittedName>
</protein>
<dbReference type="Proteomes" id="UP000008744">
    <property type="component" value="Unassembled WGS sequence"/>
</dbReference>
<name>B4H4M8_DROPE</name>